<evidence type="ECO:0000313" key="1">
    <source>
        <dbReference type="EMBL" id="KAF4035125.1"/>
    </source>
</evidence>
<organism evidence="1 2">
    <name type="scientific">Phytophthora infestans</name>
    <name type="common">Potato late blight agent</name>
    <name type="synonym">Botrytis infestans</name>
    <dbReference type="NCBI Taxonomy" id="4787"/>
    <lineage>
        <taxon>Eukaryota</taxon>
        <taxon>Sar</taxon>
        <taxon>Stramenopiles</taxon>
        <taxon>Oomycota</taxon>
        <taxon>Peronosporomycetes</taxon>
        <taxon>Peronosporales</taxon>
        <taxon>Peronosporaceae</taxon>
        <taxon>Phytophthora</taxon>
    </lineage>
</organism>
<proteinExistence type="predicted"/>
<dbReference type="Proteomes" id="UP000602510">
    <property type="component" value="Unassembled WGS sequence"/>
</dbReference>
<accession>A0A833SZ08</accession>
<dbReference type="EMBL" id="WSZM01000331">
    <property type="protein sequence ID" value="KAF4035125.1"/>
    <property type="molecule type" value="Genomic_DNA"/>
</dbReference>
<keyword evidence="2" id="KW-1185">Reference proteome</keyword>
<gene>
    <name evidence="1" type="ORF">GN244_ATG12898</name>
</gene>
<reference evidence="1" key="1">
    <citation type="submission" date="2020-04" db="EMBL/GenBank/DDBJ databases">
        <title>Hybrid Assembly of Korean Phytophthora infestans isolates.</title>
        <authorList>
            <person name="Prokchorchik M."/>
            <person name="Lee Y."/>
            <person name="Seo J."/>
            <person name="Cho J.-H."/>
            <person name="Park Y.-E."/>
            <person name="Jang D.-C."/>
            <person name="Im J.-S."/>
            <person name="Choi J.-G."/>
            <person name="Park H.-J."/>
            <person name="Lee G.-B."/>
            <person name="Lee Y.-G."/>
            <person name="Hong S.-Y."/>
            <person name="Cho K."/>
            <person name="Sohn K.H."/>
        </authorList>
    </citation>
    <scope>NUCLEOTIDE SEQUENCE</scope>
    <source>
        <strain evidence="1">KR_1_A1</strain>
    </source>
</reference>
<dbReference type="AlphaFoldDB" id="A0A833SZ08"/>
<evidence type="ECO:0000313" key="2">
    <source>
        <dbReference type="Proteomes" id="UP000602510"/>
    </source>
</evidence>
<comment type="caution">
    <text evidence="1">The sequence shown here is derived from an EMBL/GenBank/DDBJ whole genome shotgun (WGS) entry which is preliminary data.</text>
</comment>
<protein>
    <submittedName>
        <fullName evidence="1">Uncharacterized protein</fullName>
    </submittedName>
</protein>
<sequence length="109" mass="11911">MTAEVHLEATIAGDQLSGVFNRHEPETGDTANHRDEVVGANRHGAVTVARHHVVRNVDSGYNLMWGEPSPSRYNLTYEYGYRSAFSVDFSASGSDIPTGELEWNLSSGS</sequence>
<name>A0A833SZ08_PHYIN</name>